<keyword evidence="1" id="KW-0812">Transmembrane</keyword>
<keyword evidence="1" id="KW-1133">Transmembrane helix</keyword>
<keyword evidence="1" id="KW-0472">Membrane</keyword>
<evidence type="ECO:0008006" key="4">
    <source>
        <dbReference type="Google" id="ProtNLM"/>
    </source>
</evidence>
<proteinExistence type="predicted"/>
<name>A0A0B0EH74_9BACT</name>
<gene>
    <name evidence="2" type="ORF">SCABRO_02346</name>
</gene>
<evidence type="ECO:0000313" key="3">
    <source>
        <dbReference type="Proteomes" id="UP000030652"/>
    </source>
</evidence>
<protein>
    <recommendedName>
        <fullName evidence="4">Acriflavin resistance protein</fullName>
    </recommendedName>
</protein>
<reference evidence="2 3" key="1">
    <citation type="submission" date="2014-10" db="EMBL/GenBank/DDBJ databases">
        <title>Draft genome of anammox bacterium scalindua brodae, obtained using differential coverage binning of sequence data from two enrichment reactors.</title>
        <authorList>
            <person name="Speth D.R."/>
            <person name="Russ L."/>
            <person name="Kartal B."/>
            <person name="Op den Camp H.J."/>
            <person name="Dutilh B.E."/>
            <person name="Jetten M.S."/>
        </authorList>
    </citation>
    <scope>NUCLEOTIDE SEQUENCE [LARGE SCALE GENOMIC DNA]</scope>
    <source>
        <strain evidence="2">RU1</strain>
    </source>
</reference>
<sequence>MGTRRLVVISGLITSTILTLVIMPTIYSLIDDFGMWMKKVFAFA</sequence>
<evidence type="ECO:0000256" key="1">
    <source>
        <dbReference type="SAM" id="Phobius"/>
    </source>
</evidence>
<dbReference type="Proteomes" id="UP000030652">
    <property type="component" value="Unassembled WGS sequence"/>
</dbReference>
<comment type="caution">
    <text evidence="2">The sequence shown here is derived from an EMBL/GenBank/DDBJ whole genome shotgun (WGS) entry which is preliminary data.</text>
</comment>
<dbReference type="AlphaFoldDB" id="A0A0B0EH74"/>
<dbReference type="EMBL" id="JRYO01000163">
    <property type="protein sequence ID" value="KHE91909.1"/>
    <property type="molecule type" value="Genomic_DNA"/>
</dbReference>
<feature type="transmembrane region" description="Helical" evidence="1">
    <location>
        <begin position="6"/>
        <end position="30"/>
    </location>
</feature>
<dbReference type="Gene3D" id="1.20.1640.10">
    <property type="entry name" value="Multidrug efflux transporter AcrB transmembrane domain"/>
    <property type="match status" value="1"/>
</dbReference>
<evidence type="ECO:0000313" key="2">
    <source>
        <dbReference type="EMBL" id="KHE91909.1"/>
    </source>
</evidence>
<organism evidence="2 3">
    <name type="scientific">Candidatus Scalindua brodae</name>
    <dbReference type="NCBI Taxonomy" id="237368"/>
    <lineage>
        <taxon>Bacteria</taxon>
        <taxon>Pseudomonadati</taxon>
        <taxon>Planctomycetota</taxon>
        <taxon>Candidatus Brocadiia</taxon>
        <taxon>Candidatus Brocadiales</taxon>
        <taxon>Candidatus Scalinduaceae</taxon>
        <taxon>Candidatus Scalindua</taxon>
    </lineage>
</organism>
<accession>A0A0B0EH74</accession>